<dbReference type="InterPro" id="IPR023614">
    <property type="entry name" value="Porin_dom_sf"/>
</dbReference>
<keyword evidence="11" id="KW-0472">Membrane</keyword>
<dbReference type="PANTHER" id="PTHR10802">
    <property type="entry name" value="MITOCHONDRIAL IMPORT RECEPTOR SUBUNIT TOM40"/>
    <property type="match status" value="1"/>
</dbReference>
<comment type="subcellular location">
    <subcellularLocation>
        <location evidence="1">Mitochondrion outer membrane</location>
        <topology evidence="1">Multi-pass membrane protein</topology>
    </subcellularLocation>
</comment>
<evidence type="ECO:0000256" key="3">
    <source>
        <dbReference type="ARBA" id="ARBA00022448"/>
    </source>
</evidence>
<dbReference type="Gene3D" id="2.40.160.10">
    <property type="entry name" value="Porin"/>
    <property type="match status" value="1"/>
</dbReference>
<accession>A0A9P8L5P1</accession>
<evidence type="ECO:0000313" key="14">
    <source>
        <dbReference type="EMBL" id="KAH0543351.1"/>
    </source>
</evidence>
<dbReference type="Pfam" id="PF01459">
    <property type="entry name" value="Porin_3"/>
    <property type="match status" value="1"/>
</dbReference>
<dbReference type="Proteomes" id="UP000698800">
    <property type="component" value="Unassembled WGS sequence"/>
</dbReference>
<evidence type="ECO:0000256" key="9">
    <source>
        <dbReference type="ARBA" id="ARBA00023114"/>
    </source>
</evidence>
<keyword evidence="8" id="KW-0406">Ion transport</keyword>
<keyword evidence="6" id="KW-1000">Mitochondrion outer membrane</keyword>
<evidence type="ECO:0000256" key="10">
    <source>
        <dbReference type="ARBA" id="ARBA00023128"/>
    </source>
</evidence>
<evidence type="ECO:0000256" key="8">
    <source>
        <dbReference type="ARBA" id="ARBA00023065"/>
    </source>
</evidence>
<gene>
    <name evidence="14" type="primary">TOM40</name>
    <name evidence="14" type="ORF">FGG08_002307</name>
</gene>
<dbReference type="OrthoDB" id="19656at2759"/>
<evidence type="ECO:0000256" key="6">
    <source>
        <dbReference type="ARBA" id="ARBA00022787"/>
    </source>
</evidence>
<dbReference type="GO" id="GO:0046930">
    <property type="term" value="C:pore complex"/>
    <property type="evidence" value="ECO:0007669"/>
    <property type="project" value="UniProtKB-KW"/>
</dbReference>
<proteinExistence type="inferred from homology"/>
<dbReference type="FunFam" id="2.40.160.10:FF:000009">
    <property type="entry name" value="Mitochondrial import receptor subunit TOM40"/>
    <property type="match status" value="1"/>
</dbReference>
<dbReference type="GO" id="GO:0030150">
    <property type="term" value="P:protein import into mitochondrial matrix"/>
    <property type="evidence" value="ECO:0007669"/>
    <property type="project" value="InterPro"/>
</dbReference>
<evidence type="ECO:0000256" key="5">
    <source>
        <dbReference type="ARBA" id="ARBA00022692"/>
    </source>
</evidence>
<comment type="similarity">
    <text evidence="2">Belongs to the Tom40 family.</text>
</comment>
<comment type="caution">
    <text evidence="14">The sequence shown here is derived from an EMBL/GenBank/DDBJ whole genome shotgun (WGS) entry which is preliminary data.</text>
</comment>
<evidence type="ECO:0000256" key="7">
    <source>
        <dbReference type="ARBA" id="ARBA00022927"/>
    </source>
</evidence>
<keyword evidence="5" id="KW-0812">Transmembrane</keyword>
<keyword evidence="4" id="KW-1134">Transmembrane beta strand</keyword>
<evidence type="ECO:0000313" key="15">
    <source>
        <dbReference type="Proteomes" id="UP000698800"/>
    </source>
</evidence>
<dbReference type="GO" id="GO:0006811">
    <property type="term" value="P:monoatomic ion transport"/>
    <property type="evidence" value="ECO:0007669"/>
    <property type="project" value="UniProtKB-KW"/>
</dbReference>
<reference evidence="14" key="1">
    <citation type="submission" date="2021-03" db="EMBL/GenBank/DDBJ databases">
        <title>Comparative genomics and phylogenomic investigation of the class Geoglossomycetes provide insights into ecological specialization and systematics.</title>
        <authorList>
            <person name="Melie T."/>
            <person name="Pirro S."/>
            <person name="Miller A.N."/>
            <person name="Quandt A."/>
        </authorList>
    </citation>
    <scope>NUCLEOTIDE SEQUENCE</scope>
    <source>
        <strain evidence="14">GBOQ0MN5Z8</strain>
    </source>
</reference>
<dbReference type="CDD" id="cd07305">
    <property type="entry name" value="Porin3_Tom40"/>
    <property type="match status" value="1"/>
</dbReference>
<evidence type="ECO:0000256" key="13">
    <source>
        <dbReference type="ARBA" id="ARBA00078731"/>
    </source>
</evidence>
<name>A0A9P8L5P1_9PEZI</name>
<sequence length="358" mass="38583">MVDEKRSPLAFLFENPVVAALRDTYVSFSDRREALGLSNPGNIENIAREVQKDVFLNNYTFTGLRADLTKAFSMTPLFQVSHAFSMGSQGLPPYTFAALYGTSKVFLQGNVDNEGSLSGRANYRWSPAFTTKTNTQIASGPGQAMLQIDNDYTGKDFSASIKALNPSILEGGLTGIFIGSYLQSVSPSLSLGIEALWQRQAMNSGPETAVSYYAKYKGSDWIATAQLQAQGAVQTTYWRRLTEKVEAGVDMNLQFAGLSRNGGGLLGGGLRREGATTLGAKYDFRASTFRAQVDSSGRLSCLLEKRVAPAVTLTFAGDMDHFKQQAKIGLAVSIEAAGDDLMEQQEKAAGSSAPPPPF</sequence>
<protein>
    <recommendedName>
        <fullName evidence="13">Translocase of outer membrane 40 kDa subunit</fullName>
    </recommendedName>
</protein>
<evidence type="ECO:0000256" key="2">
    <source>
        <dbReference type="ARBA" id="ARBA00010510"/>
    </source>
</evidence>
<dbReference type="InterPro" id="IPR037930">
    <property type="entry name" value="Tom40"/>
</dbReference>
<keyword evidence="10" id="KW-0496">Mitochondrion</keyword>
<organism evidence="14 15">
    <name type="scientific">Glutinoglossum americanum</name>
    <dbReference type="NCBI Taxonomy" id="1670608"/>
    <lineage>
        <taxon>Eukaryota</taxon>
        <taxon>Fungi</taxon>
        <taxon>Dikarya</taxon>
        <taxon>Ascomycota</taxon>
        <taxon>Pezizomycotina</taxon>
        <taxon>Geoglossomycetes</taxon>
        <taxon>Geoglossales</taxon>
        <taxon>Geoglossaceae</taxon>
        <taxon>Glutinoglossum</taxon>
    </lineage>
</organism>
<comment type="function">
    <text evidence="12">Channel-forming protein essential for import of protein precursors into mitochondria.</text>
</comment>
<dbReference type="GO" id="GO:0005741">
    <property type="term" value="C:mitochondrial outer membrane"/>
    <property type="evidence" value="ECO:0007669"/>
    <property type="project" value="UniProtKB-SubCell"/>
</dbReference>
<dbReference type="GO" id="GO:0008320">
    <property type="term" value="F:protein transmembrane transporter activity"/>
    <property type="evidence" value="ECO:0007669"/>
    <property type="project" value="InterPro"/>
</dbReference>
<evidence type="ECO:0000256" key="11">
    <source>
        <dbReference type="ARBA" id="ARBA00023136"/>
    </source>
</evidence>
<dbReference type="GO" id="GO:0015288">
    <property type="term" value="F:porin activity"/>
    <property type="evidence" value="ECO:0007669"/>
    <property type="project" value="UniProtKB-KW"/>
</dbReference>
<evidence type="ECO:0000256" key="12">
    <source>
        <dbReference type="ARBA" id="ARBA00053390"/>
    </source>
</evidence>
<evidence type="ECO:0000256" key="4">
    <source>
        <dbReference type="ARBA" id="ARBA00022452"/>
    </source>
</evidence>
<keyword evidence="15" id="KW-1185">Reference proteome</keyword>
<evidence type="ECO:0000256" key="1">
    <source>
        <dbReference type="ARBA" id="ARBA00004374"/>
    </source>
</evidence>
<dbReference type="EMBL" id="JAGHQL010000034">
    <property type="protein sequence ID" value="KAH0543351.1"/>
    <property type="molecule type" value="Genomic_DNA"/>
</dbReference>
<dbReference type="AlphaFoldDB" id="A0A9P8L5P1"/>
<keyword evidence="9" id="KW-0626">Porin</keyword>
<keyword evidence="7" id="KW-0653">Protein transport</keyword>
<dbReference type="InterPro" id="IPR027246">
    <property type="entry name" value="Porin_Euk/Tom40"/>
</dbReference>
<keyword evidence="3" id="KW-0813">Transport</keyword>